<dbReference type="NCBIfam" id="TIGR04409">
    <property type="entry name" value="LptC_YrbK"/>
    <property type="match status" value="1"/>
</dbReference>
<sequence>MVHEVEDQLISMKSKRHNYMNANSCIAVILLITAMHVLISSCSDSKDNTAPAVNENDSLPFMQAKGISNLISDSGIIRYKIIAENWDIYNTTNPPKWTFLKGILLEKFDTTFHVEWFVQADTAYCYNQKLWELRGRVVVRNVEGTVFKTEELFWDMSTHKVYSNMYVRIITPEREVEGTRFQSNEQMTQYTFYNSKGSLPFDDAASSSPQDSAMREGPAKPN</sequence>
<evidence type="ECO:0000256" key="4">
    <source>
        <dbReference type="ARBA" id="ARBA00022989"/>
    </source>
</evidence>
<organism evidence="8 9">
    <name type="scientific">Candidatus Paraprevotella stercoravium</name>
    <dbReference type="NCBI Taxonomy" id="2838725"/>
    <lineage>
        <taxon>Bacteria</taxon>
        <taxon>Pseudomonadati</taxon>
        <taxon>Bacteroidota</taxon>
        <taxon>Bacteroidia</taxon>
        <taxon>Bacteroidales</taxon>
        <taxon>Prevotellaceae</taxon>
        <taxon>Paraprevotella</taxon>
    </lineage>
</organism>
<keyword evidence="5 7" id="KW-0472">Membrane</keyword>
<keyword evidence="3 7" id="KW-0812">Transmembrane</keyword>
<keyword evidence="1" id="KW-1003">Cell membrane</keyword>
<dbReference type="EMBL" id="JAHLFU010000146">
    <property type="protein sequence ID" value="MBU3853532.1"/>
    <property type="molecule type" value="Genomic_DNA"/>
</dbReference>
<dbReference type="GO" id="GO:0015221">
    <property type="term" value="F:lipopolysaccharide transmembrane transporter activity"/>
    <property type="evidence" value="ECO:0007669"/>
    <property type="project" value="InterPro"/>
</dbReference>
<evidence type="ECO:0000313" key="9">
    <source>
        <dbReference type="Proteomes" id="UP000823865"/>
    </source>
</evidence>
<dbReference type="InterPro" id="IPR010664">
    <property type="entry name" value="LipoPS_assembly_LptC-rel"/>
</dbReference>
<dbReference type="PANTHER" id="PTHR37481">
    <property type="entry name" value="LIPOPOLYSACCHARIDE EXPORT SYSTEM PROTEIN LPTC"/>
    <property type="match status" value="1"/>
</dbReference>
<evidence type="ECO:0000256" key="6">
    <source>
        <dbReference type="SAM" id="MobiDB-lite"/>
    </source>
</evidence>
<keyword evidence="4 7" id="KW-1133">Transmembrane helix</keyword>
<keyword evidence="2" id="KW-0997">Cell inner membrane</keyword>
<evidence type="ECO:0000256" key="3">
    <source>
        <dbReference type="ARBA" id="ARBA00022692"/>
    </source>
</evidence>
<feature type="compositionally biased region" description="Basic and acidic residues" evidence="6">
    <location>
        <begin position="213"/>
        <end position="222"/>
    </location>
</feature>
<accession>A0A9E2L7G7</accession>
<reference evidence="8" key="1">
    <citation type="journal article" date="2021" name="PeerJ">
        <title>Extensive microbial diversity within the chicken gut microbiome revealed by metagenomics and culture.</title>
        <authorList>
            <person name="Gilroy R."/>
            <person name="Ravi A."/>
            <person name="Getino M."/>
            <person name="Pursley I."/>
            <person name="Horton D.L."/>
            <person name="Alikhan N.F."/>
            <person name="Baker D."/>
            <person name="Gharbi K."/>
            <person name="Hall N."/>
            <person name="Watson M."/>
            <person name="Adriaenssens E.M."/>
            <person name="Foster-Nyarko E."/>
            <person name="Jarju S."/>
            <person name="Secka A."/>
            <person name="Antonio M."/>
            <person name="Oren A."/>
            <person name="Chaudhuri R.R."/>
            <person name="La Ragione R."/>
            <person name="Hildebrand F."/>
            <person name="Pallen M.J."/>
        </authorList>
    </citation>
    <scope>NUCLEOTIDE SEQUENCE</scope>
    <source>
        <strain evidence="8">G3-2149</strain>
    </source>
</reference>
<evidence type="ECO:0000313" key="8">
    <source>
        <dbReference type="EMBL" id="MBU3853532.1"/>
    </source>
</evidence>
<dbReference type="GO" id="GO:0017089">
    <property type="term" value="F:glycolipid transfer activity"/>
    <property type="evidence" value="ECO:0007669"/>
    <property type="project" value="TreeGrafter"/>
</dbReference>
<comment type="caution">
    <text evidence="8">The sequence shown here is derived from an EMBL/GenBank/DDBJ whole genome shotgun (WGS) entry which is preliminary data.</text>
</comment>
<evidence type="ECO:0000256" key="1">
    <source>
        <dbReference type="ARBA" id="ARBA00022475"/>
    </source>
</evidence>
<protein>
    <submittedName>
        <fullName evidence="8">LPS export ABC transporter periplasmic protein LptC</fullName>
    </submittedName>
</protein>
<gene>
    <name evidence="8" type="primary">lptC</name>
    <name evidence="8" type="ORF">H9789_06915</name>
</gene>
<feature type="compositionally biased region" description="Low complexity" evidence="6">
    <location>
        <begin position="202"/>
        <end position="212"/>
    </location>
</feature>
<dbReference type="InterPro" id="IPR026265">
    <property type="entry name" value="LptC"/>
</dbReference>
<dbReference type="Proteomes" id="UP000823865">
    <property type="component" value="Unassembled WGS sequence"/>
</dbReference>
<reference evidence="8" key="2">
    <citation type="submission" date="2021-04" db="EMBL/GenBank/DDBJ databases">
        <authorList>
            <person name="Gilroy R."/>
        </authorList>
    </citation>
    <scope>NUCLEOTIDE SEQUENCE</scope>
    <source>
        <strain evidence="8">G3-2149</strain>
    </source>
</reference>
<dbReference type="Pfam" id="PF06835">
    <property type="entry name" value="LptC"/>
    <property type="match status" value="1"/>
</dbReference>
<feature type="transmembrane region" description="Helical" evidence="7">
    <location>
        <begin position="20"/>
        <end position="39"/>
    </location>
</feature>
<dbReference type="Gene3D" id="2.60.450.10">
    <property type="entry name" value="Lipopolysaccharide (LPS) transport protein A like domain"/>
    <property type="match status" value="1"/>
</dbReference>
<evidence type="ECO:0000256" key="7">
    <source>
        <dbReference type="SAM" id="Phobius"/>
    </source>
</evidence>
<proteinExistence type="predicted"/>
<evidence type="ECO:0000256" key="5">
    <source>
        <dbReference type="ARBA" id="ARBA00023136"/>
    </source>
</evidence>
<dbReference type="GO" id="GO:0005886">
    <property type="term" value="C:plasma membrane"/>
    <property type="evidence" value="ECO:0007669"/>
    <property type="project" value="InterPro"/>
</dbReference>
<feature type="region of interest" description="Disordered" evidence="6">
    <location>
        <begin position="201"/>
        <end position="222"/>
    </location>
</feature>
<evidence type="ECO:0000256" key="2">
    <source>
        <dbReference type="ARBA" id="ARBA00022519"/>
    </source>
</evidence>
<dbReference type="InterPro" id="IPR052363">
    <property type="entry name" value="LPS_export_LptC"/>
</dbReference>
<name>A0A9E2L7G7_9BACT</name>
<dbReference type="PANTHER" id="PTHR37481:SF1">
    <property type="entry name" value="LIPOPOLYSACCHARIDE EXPORT SYSTEM PROTEIN LPTC"/>
    <property type="match status" value="1"/>
</dbReference>
<dbReference type="GO" id="GO:0030288">
    <property type="term" value="C:outer membrane-bounded periplasmic space"/>
    <property type="evidence" value="ECO:0007669"/>
    <property type="project" value="TreeGrafter"/>
</dbReference>
<dbReference type="AlphaFoldDB" id="A0A9E2L7G7"/>